<dbReference type="InterPro" id="IPR013324">
    <property type="entry name" value="RNA_pol_sigma_r3/r4-like"/>
</dbReference>
<evidence type="ECO:0000313" key="3">
    <source>
        <dbReference type="Proteomes" id="UP000050996"/>
    </source>
</evidence>
<name>A0A0Q3SLD9_9BACI</name>
<proteinExistence type="predicted"/>
<gene>
    <name evidence="2" type="ORF">AN957_19055</name>
</gene>
<sequence>MLDTFILYNDLCLEIEILKEQLNLAESEREQWWMGGRLFHTVPMDNAAERFDRLSNKIERVEALLKKKEETKRRVESLMNNYEELPRKIAYLRFVQGRSLKEIASELNYSHQYVRKVMSQMKRAM</sequence>
<dbReference type="Gene3D" id="1.10.10.10">
    <property type="entry name" value="Winged helix-like DNA-binding domain superfamily/Winged helix DNA-binding domain"/>
    <property type="match status" value="1"/>
</dbReference>
<dbReference type="InterPro" id="IPR036388">
    <property type="entry name" value="WH-like_DNA-bd_sf"/>
</dbReference>
<dbReference type="RefSeq" id="WP_056685632.1">
    <property type="nucleotide sequence ID" value="NZ_LJIX01000006.1"/>
</dbReference>
<dbReference type="SUPFAM" id="SSF88659">
    <property type="entry name" value="Sigma3 and sigma4 domains of RNA polymerase sigma factors"/>
    <property type="match status" value="1"/>
</dbReference>
<evidence type="ECO:0000313" key="2">
    <source>
        <dbReference type="EMBL" id="KQL20476.1"/>
    </source>
</evidence>
<evidence type="ECO:0008006" key="4">
    <source>
        <dbReference type="Google" id="ProtNLM"/>
    </source>
</evidence>
<evidence type="ECO:0000256" key="1">
    <source>
        <dbReference type="SAM" id="Coils"/>
    </source>
</evidence>
<organism evidence="2 3">
    <name type="scientific">Cytobacillus solani</name>
    <dbReference type="NCBI Taxonomy" id="1637975"/>
    <lineage>
        <taxon>Bacteria</taxon>
        <taxon>Bacillati</taxon>
        <taxon>Bacillota</taxon>
        <taxon>Bacilli</taxon>
        <taxon>Bacillales</taxon>
        <taxon>Bacillaceae</taxon>
        <taxon>Cytobacillus</taxon>
    </lineage>
</organism>
<keyword evidence="3" id="KW-1185">Reference proteome</keyword>
<feature type="coiled-coil region" evidence="1">
    <location>
        <begin position="8"/>
        <end position="88"/>
    </location>
</feature>
<dbReference type="Proteomes" id="UP000050996">
    <property type="component" value="Unassembled WGS sequence"/>
</dbReference>
<protein>
    <recommendedName>
        <fullName evidence="4">RNA polymerase sigma-70 region 4 domain-containing protein</fullName>
    </recommendedName>
</protein>
<accession>A0A0Q3SLD9</accession>
<dbReference type="EMBL" id="LJIX01000006">
    <property type="protein sequence ID" value="KQL20476.1"/>
    <property type="molecule type" value="Genomic_DNA"/>
</dbReference>
<keyword evidence="1" id="KW-0175">Coiled coil</keyword>
<reference evidence="2 3" key="1">
    <citation type="submission" date="2015-09" db="EMBL/GenBank/DDBJ databases">
        <title>Genome sequencing project for genomic taxonomy and phylogenomics of Bacillus-like bacteria.</title>
        <authorList>
            <person name="Liu B."/>
            <person name="Wang J."/>
            <person name="Zhu Y."/>
            <person name="Liu G."/>
            <person name="Chen Q."/>
            <person name="Chen Z."/>
            <person name="Lan J."/>
            <person name="Che J."/>
            <person name="Ge C."/>
            <person name="Shi H."/>
            <person name="Pan Z."/>
            <person name="Liu X."/>
        </authorList>
    </citation>
    <scope>NUCLEOTIDE SEQUENCE [LARGE SCALE GENOMIC DNA]</scope>
    <source>
        <strain evidence="2 3">FJAT-18043</strain>
    </source>
</reference>
<comment type="caution">
    <text evidence="2">The sequence shown here is derived from an EMBL/GenBank/DDBJ whole genome shotgun (WGS) entry which is preliminary data.</text>
</comment>
<dbReference type="PATRIC" id="fig|1637975.4.peg.3769"/>
<dbReference type="AlphaFoldDB" id="A0A0Q3SLD9"/>
<dbReference type="STRING" id="1637975.AN957_19055"/>